<reference evidence="4 5" key="1">
    <citation type="journal article" date="2023" name="Elife">
        <title>Identification of key yeast species and microbe-microbe interactions impacting larval growth of Drosophila in the wild.</title>
        <authorList>
            <person name="Mure A."/>
            <person name="Sugiura Y."/>
            <person name="Maeda R."/>
            <person name="Honda K."/>
            <person name="Sakurai N."/>
            <person name="Takahashi Y."/>
            <person name="Watada M."/>
            <person name="Katoh T."/>
            <person name="Gotoh A."/>
            <person name="Gotoh Y."/>
            <person name="Taniguchi I."/>
            <person name="Nakamura K."/>
            <person name="Hayashi T."/>
            <person name="Katayama T."/>
            <person name="Uemura T."/>
            <person name="Hattori Y."/>
        </authorList>
    </citation>
    <scope>NUCLEOTIDE SEQUENCE [LARGE SCALE GENOMIC DNA]</scope>
    <source>
        <strain evidence="4 5">SC-9</strain>
    </source>
</reference>
<keyword evidence="3" id="KW-0687">Ribonucleoprotein</keyword>
<dbReference type="Gene3D" id="3.30.70.1730">
    <property type="match status" value="1"/>
</dbReference>
<evidence type="ECO:0000256" key="1">
    <source>
        <dbReference type="ARBA" id="ARBA00008889"/>
    </source>
</evidence>
<dbReference type="PANTHER" id="PTHR11560">
    <property type="entry name" value="39S RIBOSOMAL PROTEIN L10, MITOCHONDRIAL"/>
    <property type="match status" value="1"/>
</dbReference>
<dbReference type="InterPro" id="IPR043141">
    <property type="entry name" value="Ribosomal_uL10-like_sf"/>
</dbReference>
<dbReference type="GO" id="GO:0005840">
    <property type="term" value="C:ribosome"/>
    <property type="evidence" value="ECO:0007669"/>
    <property type="project" value="UniProtKB-KW"/>
</dbReference>
<dbReference type="EMBL" id="BTFZ01000003">
    <property type="protein sequence ID" value="GMM34780.1"/>
    <property type="molecule type" value="Genomic_DNA"/>
</dbReference>
<dbReference type="Pfam" id="PF00466">
    <property type="entry name" value="Ribosomal_L10"/>
    <property type="match status" value="1"/>
</dbReference>
<dbReference type="GO" id="GO:1990904">
    <property type="term" value="C:ribonucleoprotein complex"/>
    <property type="evidence" value="ECO:0007669"/>
    <property type="project" value="UniProtKB-KW"/>
</dbReference>
<keyword evidence="2 4" id="KW-0689">Ribosomal protein</keyword>
<dbReference type="CDD" id="cd05797">
    <property type="entry name" value="Ribosomal_L10"/>
    <property type="match status" value="1"/>
</dbReference>
<comment type="similarity">
    <text evidence="1">Belongs to the universal ribosomal protein uL10 family.</text>
</comment>
<dbReference type="RefSeq" id="XP_064851780.1">
    <property type="nucleotide sequence ID" value="XM_064995708.1"/>
</dbReference>
<dbReference type="InterPro" id="IPR047865">
    <property type="entry name" value="Ribosomal_uL10_bac_type"/>
</dbReference>
<dbReference type="GeneID" id="90072759"/>
<protein>
    <submittedName>
        <fullName evidence="4">Mitochondrial 54S ribosomal protein YmL11</fullName>
    </submittedName>
</protein>
<keyword evidence="5" id="KW-1185">Reference proteome</keyword>
<sequence length="231" mass="26053">MLGKILGLNTKTSVPSITSRWYATAVKRNTFKPLDSRKTFLIDSYASLMRHNQLVLFAHRNNLVKNDDDLFRSQIKQLGGELVVINNSLMKVYLRSEKDEDPADAQTTLKNKRNKHPLFSVLNGPTAAIAFKENDPSKIKQLYKVLKAAKEKLFVVGAKVDDDFYSLDKLDTYKDLPSKPELQAQLVGLLNILGGYGLTRTLESASNVLHLTLKSHHDNVENPKTEQEESK</sequence>
<name>A0AAV5QIL6_9ASCO</name>
<dbReference type="InterPro" id="IPR001790">
    <property type="entry name" value="Ribosomal_uL10"/>
</dbReference>
<dbReference type="Proteomes" id="UP001360560">
    <property type="component" value="Unassembled WGS sequence"/>
</dbReference>
<evidence type="ECO:0000313" key="5">
    <source>
        <dbReference type="Proteomes" id="UP001360560"/>
    </source>
</evidence>
<evidence type="ECO:0000256" key="3">
    <source>
        <dbReference type="ARBA" id="ARBA00023274"/>
    </source>
</evidence>
<dbReference type="AlphaFoldDB" id="A0AAV5QIL6"/>
<proteinExistence type="inferred from homology"/>
<organism evidence="4 5">
    <name type="scientific">Saccharomycopsis crataegensis</name>
    <dbReference type="NCBI Taxonomy" id="43959"/>
    <lineage>
        <taxon>Eukaryota</taxon>
        <taxon>Fungi</taxon>
        <taxon>Dikarya</taxon>
        <taxon>Ascomycota</taxon>
        <taxon>Saccharomycotina</taxon>
        <taxon>Saccharomycetes</taxon>
        <taxon>Saccharomycopsidaceae</taxon>
        <taxon>Saccharomycopsis</taxon>
    </lineage>
</organism>
<dbReference type="SUPFAM" id="SSF160369">
    <property type="entry name" value="Ribosomal protein L10-like"/>
    <property type="match status" value="1"/>
</dbReference>
<evidence type="ECO:0000313" key="4">
    <source>
        <dbReference type="EMBL" id="GMM34780.1"/>
    </source>
</evidence>
<gene>
    <name evidence="4" type="ORF">DASC09_021050</name>
</gene>
<evidence type="ECO:0000256" key="2">
    <source>
        <dbReference type="ARBA" id="ARBA00022980"/>
    </source>
</evidence>
<accession>A0AAV5QIL6</accession>
<comment type="caution">
    <text evidence="4">The sequence shown here is derived from an EMBL/GenBank/DDBJ whole genome shotgun (WGS) entry which is preliminary data.</text>
</comment>